<keyword evidence="4" id="KW-1185">Reference proteome</keyword>
<dbReference type="Proteomes" id="UP000006729">
    <property type="component" value="Chromosome 6"/>
</dbReference>
<gene>
    <name evidence="3" type="ORF">POPTR_006G182700</name>
</gene>
<dbReference type="InParanoid" id="A0A2K2A462"/>
<dbReference type="PROSITE" id="PS00036">
    <property type="entry name" value="BZIP_BASIC"/>
    <property type="match status" value="1"/>
</dbReference>
<feature type="compositionally biased region" description="Basic residues" evidence="1">
    <location>
        <begin position="150"/>
        <end position="171"/>
    </location>
</feature>
<protein>
    <recommendedName>
        <fullName evidence="2">BZIP domain-containing protein</fullName>
    </recommendedName>
</protein>
<evidence type="ECO:0000256" key="1">
    <source>
        <dbReference type="SAM" id="MobiDB-lite"/>
    </source>
</evidence>
<name>A0A2K2A462_POPTR</name>
<feature type="region of interest" description="Disordered" evidence="1">
    <location>
        <begin position="136"/>
        <end position="213"/>
    </location>
</feature>
<sequence length="233" mass="26864">MVKFDVSGHFKLWQRVKDPLVQQNLVKVLYEKQPESMNITNWQELEVRVVTTFRLCLDDDQKLFYLKMSKGKNLNQHINFANKNKTLMLLNSLPVSPAYKNLVTTLMCEKETIQLEEIRSNPLSFNIRKKANDENSQGEGLVVRCNQKRERNKSRSKSRNNKAQSKSRKRKDIQSYKRDTENKESTSKSANVVEQDSKSGIGDMLSVSSSSGHLTDSWLLNSACSYHMTPNKD</sequence>
<proteinExistence type="predicted"/>
<dbReference type="GO" id="GO:0003700">
    <property type="term" value="F:DNA-binding transcription factor activity"/>
    <property type="evidence" value="ECO:0007669"/>
    <property type="project" value="InterPro"/>
</dbReference>
<reference evidence="3 4" key="1">
    <citation type="journal article" date="2006" name="Science">
        <title>The genome of black cottonwood, Populus trichocarpa (Torr. &amp; Gray).</title>
        <authorList>
            <person name="Tuskan G.A."/>
            <person name="Difazio S."/>
            <person name="Jansson S."/>
            <person name="Bohlmann J."/>
            <person name="Grigoriev I."/>
            <person name="Hellsten U."/>
            <person name="Putnam N."/>
            <person name="Ralph S."/>
            <person name="Rombauts S."/>
            <person name="Salamov A."/>
            <person name="Schein J."/>
            <person name="Sterck L."/>
            <person name="Aerts A."/>
            <person name="Bhalerao R.R."/>
            <person name="Bhalerao R.P."/>
            <person name="Blaudez D."/>
            <person name="Boerjan W."/>
            <person name="Brun A."/>
            <person name="Brunner A."/>
            <person name="Busov V."/>
            <person name="Campbell M."/>
            <person name="Carlson J."/>
            <person name="Chalot M."/>
            <person name="Chapman J."/>
            <person name="Chen G.L."/>
            <person name="Cooper D."/>
            <person name="Coutinho P.M."/>
            <person name="Couturier J."/>
            <person name="Covert S."/>
            <person name="Cronk Q."/>
            <person name="Cunningham R."/>
            <person name="Davis J."/>
            <person name="Degroeve S."/>
            <person name="Dejardin A."/>
            <person name="Depamphilis C."/>
            <person name="Detter J."/>
            <person name="Dirks B."/>
            <person name="Dubchak I."/>
            <person name="Duplessis S."/>
            <person name="Ehlting J."/>
            <person name="Ellis B."/>
            <person name="Gendler K."/>
            <person name="Goodstein D."/>
            <person name="Gribskov M."/>
            <person name="Grimwood J."/>
            <person name="Groover A."/>
            <person name="Gunter L."/>
            <person name="Hamberger B."/>
            <person name="Heinze B."/>
            <person name="Helariutta Y."/>
            <person name="Henrissat B."/>
            <person name="Holligan D."/>
            <person name="Holt R."/>
            <person name="Huang W."/>
            <person name="Islam-Faridi N."/>
            <person name="Jones S."/>
            <person name="Jones-Rhoades M."/>
            <person name="Jorgensen R."/>
            <person name="Joshi C."/>
            <person name="Kangasjarvi J."/>
            <person name="Karlsson J."/>
            <person name="Kelleher C."/>
            <person name="Kirkpatrick R."/>
            <person name="Kirst M."/>
            <person name="Kohler A."/>
            <person name="Kalluri U."/>
            <person name="Larimer F."/>
            <person name="Leebens-Mack J."/>
            <person name="Leple J.C."/>
            <person name="Locascio P."/>
            <person name="Lou Y."/>
            <person name="Lucas S."/>
            <person name="Martin F."/>
            <person name="Montanini B."/>
            <person name="Napoli C."/>
            <person name="Nelson D.R."/>
            <person name="Nelson C."/>
            <person name="Nieminen K."/>
            <person name="Nilsson O."/>
            <person name="Pereda V."/>
            <person name="Peter G."/>
            <person name="Philippe R."/>
            <person name="Pilate G."/>
            <person name="Poliakov A."/>
            <person name="Razumovskaya J."/>
            <person name="Richardson P."/>
            <person name="Rinaldi C."/>
            <person name="Ritland K."/>
            <person name="Rouze P."/>
            <person name="Ryaboy D."/>
            <person name="Schmutz J."/>
            <person name="Schrader J."/>
            <person name="Segerman B."/>
            <person name="Shin H."/>
            <person name="Siddiqui A."/>
            <person name="Sterky F."/>
            <person name="Terry A."/>
            <person name="Tsai C.J."/>
            <person name="Uberbacher E."/>
            <person name="Unneberg P."/>
            <person name="Vahala J."/>
            <person name="Wall K."/>
            <person name="Wessler S."/>
            <person name="Yang G."/>
            <person name="Yin T."/>
            <person name="Douglas C."/>
            <person name="Marra M."/>
            <person name="Sandberg G."/>
            <person name="Van de Peer Y."/>
            <person name="Rokhsar D."/>
        </authorList>
    </citation>
    <scope>NUCLEOTIDE SEQUENCE [LARGE SCALE GENOMIC DNA]</scope>
    <source>
        <strain evidence="4">cv. Nisqually</strain>
    </source>
</reference>
<accession>A0A2K2A462</accession>
<dbReference type="AlphaFoldDB" id="A0A2K2A462"/>
<organism evidence="3 4">
    <name type="scientific">Populus trichocarpa</name>
    <name type="common">Western balsam poplar</name>
    <name type="synonym">Populus balsamifera subsp. trichocarpa</name>
    <dbReference type="NCBI Taxonomy" id="3694"/>
    <lineage>
        <taxon>Eukaryota</taxon>
        <taxon>Viridiplantae</taxon>
        <taxon>Streptophyta</taxon>
        <taxon>Embryophyta</taxon>
        <taxon>Tracheophyta</taxon>
        <taxon>Spermatophyta</taxon>
        <taxon>Magnoliopsida</taxon>
        <taxon>eudicotyledons</taxon>
        <taxon>Gunneridae</taxon>
        <taxon>Pentapetalae</taxon>
        <taxon>rosids</taxon>
        <taxon>fabids</taxon>
        <taxon>Malpighiales</taxon>
        <taxon>Salicaceae</taxon>
        <taxon>Saliceae</taxon>
        <taxon>Populus</taxon>
    </lineage>
</organism>
<feature type="domain" description="BZIP" evidence="2">
    <location>
        <begin position="155"/>
        <end position="170"/>
    </location>
</feature>
<dbReference type="InterPro" id="IPR004827">
    <property type="entry name" value="bZIP"/>
</dbReference>
<feature type="compositionally biased region" description="Basic and acidic residues" evidence="1">
    <location>
        <begin position="172"/>
        <end position="186"/>
    </location>
</feature>
<evidence type="ECO:0000259" key="2">
    <source>
        <dbReference type="PROSITE" id="PS00036"/>
    </source>
</evidence>
<evidence type="ECO:0000313" key="3">
    <source>
        <dbReference type="EMBL" id="PNT32319.1"/>
    </source>
</evidence>
<dbReference type="EMBL" id="CM009295">
    <property type="protein sequence ID" value="PNT32319.1"/>
    <property type="molecule type" value="Genomic_DNA"/>
</dbReference>
<evidence type="ECO:0000313" key="4">
    <source>
        <dbReference type="Proteomes" id="UP000006729"/>
    </source>
</evidence>